<dbReference type="EMBL" id="FWFQ01000002">
    <property type="protein sequence ID" value="SLN17582.1"/>
    <property type="molecule type" value="Genomic_DNA"/>
</dbReference>
<feature type="chain" id="PRO_5012215677" description="MetA-pathway of phenol degradation" evidence="1">
    <location>
        <begin position="26"/>
        <end position="258"/>
    </location>
</feature>
<dbReference type="OrthoDB" id="9809066at2"/>
<feature type="signal peptide" evidence="1">
    <location>
        <begin position="1"/>
        <end position="25"/>
    </location>
</feature>
<keyword evidence="3" id="KW-1185">Reference proteome</keyword>
<evidence type="ECO:0008006" key="4">
    <source>
        <dbReference type="Google" id="ProtNLM"/>
    </source>
</evidence>
<name>A0A1Y5RHL3_9RHOB</name>
<evidence type="ECO:0000313" key="3">
    <source>
        <dbReference type="Proteomes" id="UP000193409"/>
    </source>
</evidence>
<reference evidence="2 3" key="1">
    <citation type="submission" date="2017-03" db="EMBL/GenBank/DDBJ databases">
        <authorList>
            <person name="Afonso C.L."/>
            <person name="Miller P.J."/>
            <person name="Scott M.A."/>
            <person name="Spackman E."/>
            <person name="Goraichik I."/>
            <person name="Dimitrov K.M."/>
            <person name="Suarez D.L."/>
            <person name="Swayne D.E."/>
        </authorList>
    </citation>
    <scope>NUCLEOTIDE SEQUENCE [LARGE SCALE GENOMIC DNA]</scope>
    <source>
        <strain evidence="2 3">CECT 7680</strain>
    </source>
</reference>
<gene>
    <name evidence="2" type="ORF">PSA7680_00568</name>
</gene>
<keyword evidence="1" id="KW-0732">Signal</keyword>
<dbReference type="Proteomes" id="UP000193409">
    <property type="component" value="Unassembled WGS sequence"/>
</dbReference>
<proteinExistence type="predicted"/>
<accession>A0A1Y5RHL3</accession>
<dbReference type="AlphaFoldDB" id="A0A1Y5RHL3"/>
<organism evidence="2 3">
    <name type="scientific">Pseudoruegeria aquimaris</name>
    <dbReference type="NCBI Taxonomy" id="393663"/>
    <lineage>
        <taxon>Bacteria</taxon>
        <taxon>Pseudomonadati</taxon>
        <taxon>Pseudomonadota</taxon>
        <taxon>Alphaproteobacteria</taxon>
        <taxon>Rhodobacterales</taxon>
        <taxon>Roseobacteraceae</taxon>
        <taxon>Pseudoruegeria</taxon>
    </lineage>
</organism>
<sequence>MIRFPARFCAITVAAAALATAPLSAQEADTSAANDPTAPITSYQFQNYYTPNFHNDPAASANRLQFRAAVPFTLGNLNHIFRVTVPYQTETATGDSGFGDITIFDLVTFEREWGRFGVGAVALLPTGSSGLSTEKWGIGPAAGFVAQADWGIWGLFNQNVFTVAGDDAKPDVDISIVQPILNLQLGNGWSVGTSEMTATYDWNTKEWVSLPLGVGINKIVPTGGNPWQLSLTYERNFADTFVQPRDTIAFTAKLLVTN</sequence>
<dbReference type="RefSeq" id="WP_085867123.1">
    <property type="nucleotide sequence ID" value="NZ_FWFQ01000002.1"/>
</dbReference>
<evidence type="ECO:0000313" key="2">
    <source>
        <dbReference type="EMBL" id="SLN17582.1"/>
    </source>
</evidence>
<evidence type="ECO:0000256" key="1">
    <source>
        <dbReference type="SAM" id="SignalP"/>
    </source>
</evidence>
<protein>
    <recommendedName>
        <fullName evidence="4">MetA-pathway of phenol degradation</fullName>
    </recommendedName>
</protein>